<evidence type="ECO:0000256" key="5">
    <source>
        <dbReference type="ARBA" id="ARBA00022989"/>
    </source>
</evidence>
<gene>
    <name evidence="9" type="ORF">bsdcttw_36820</name>
</gene>
<keyword evidence="3" id="KW-1003">Cell membrane</keyword>
<feature type="transmembrane region" description="Helical" evidence="7">
    <location>
        <begin position="743"/>
        <end position="766"/>
    </location>
</feature>
<comment type="similarity">
    <text evidence="2">Belongs to the ABC-4 integral membrane protein family. LolC/E subfamily.</text>
</comment>
<feature type="transmembrane region" description="Helical" evidence="7">
    <location>
        <begin position="786"/>
        <end position="805"/>
    </location>
</feature>
<dbReference type="PANTHER" id="PTHR30489">
    <property type="entry name" value="LIPOPROTEIN-RELEASING SYSTEM TRANSMEMBRANE PROTEIN LOLE"/>
    <property type="match status" value="1"/>
</dbReference>
<evidence type="ECO:0000259" key="8">
    <source>
        <dbReference type="Pfam" id="PF02687"/>
    </source>
</evidence>
<dbReference type="Pfam" id="PF02687">
    <property type="entry name" value="FtsX"/>
    <property type="match status" value="2"/>
</dbReference>
<dbReference type="KEGG" id="acht:bsdcttw_36820"/>
<evidence type="ECO:0000256" key="1">
    <source>
        <dbReference type="ARBA" id="ARBA00004651"/>
    </source>
</evidence>
<keyword evidence="6 7" id="KW-0472">Membrane</keyword>
<dbReference type="GO" id="GO:0044874">
    <property type="term" value="P:lipoprotein localization to outer membrane"/>
    <property type="evidence" value="ECO:0007669"/>
    <property type="project" value="TreeGrafter"/>
</dbReference>
<evidence type="ECO:0000256" key="7">
    <source>
        <dbReference type="SAM" id="Phobius"/>
    </source>
</evidence>
<reference evidence="9 10" key="1">
    <citation type="submission" date="2020-08" db="EMBL/GenBank/DDBJ databases">
        <title>Draft genome sequencing of an Anaerocolumna strain isolated from anoxic soil subjected to BSD treatment.</title>
        <authorList>
            <person name="Uek A."/>
            <person name="Tonouchi A."/>
        </authorList>
    </citation>
    <scope>NUCLEOTIDE SEQUENCE [LARGE SCALE GENOMIC DNA]</scope>
    <source>
        <strain evidence="9 10">CTTW</strain>
    </source>
</reference>
<dbReference type="EMBL" id="AP023368">
    <property type="protein sequence ID" value="BCK00642.1"/>
    <property type="molecule type" value="Genomic_DNA"/>
</dbReference>
<feature type="transmembrane region" description="Helical" evidence="7">
    <location>
        <begin position="439"/>
        <end position="459"/>
    </location>
</feature>
<feature type="transmembrane region" description="Helical" evidence="7">
    <location>
        <begin position="304"/>
        <end position="327"/>
    </location>
</feature>
<sequence>MNIIVRIVKENLRYHKSKNILIGIAVFLTTILLFLVPSVGKNMIDGQHAAINEVYPNWHALFRDVDAKTIDRLSSFHNIASSGLRSDAGYIVNKNSQIALIYMDNKGFSLSRLKLLEGKLPEKENEIVISSGVLEELEQADKKVGDRIIIPYQILRDGSLDFREEKEFVITGITESDSSAKKYTAYVSKKFLENEIPENQILYYFLFQVNGTKKSITDDLEKDINRIAKIFSIPEKNILINKDYLMANYIDPSILSGILGILAIIIIAGIITIYSIYYIGMTERIQEFGKLKAIGATRFQMKQIVLGEGLGIALVAVPIGLIMGTIISKRALLAFLSLYKNENLMAATMKKLFDENQITLYHWWIYLLTIIIAVLTVCISLAKPMKIVSKLSETDAIRYQSDDLERHKKKKQRNKKSFSNISVLKLSYIFLIGSKKNSMITILSMGMTGILLMVIATVLSCANPIESANNSILGQYQIQINAETGNKEHPEREWDNIIKNNPLNESLRKKIEAIDGVTAVAGFGFVKVSAEIFEDNTEGICGIPEEYAKELEKGIIEGNVTFEELKSGDKVILDKNLLHWYPTLSIGDMIDLTMNDSDGSHKKAVKIVAIGDYPLGFTNYNYLLMADEGAKKLSTYNINEVYHIFAKQKYNRDTEQALKELIDDNSNILELQTWKASYDEWASAITMVSGVCYLFFCILGAICVMNIINTMIHNVHVRKKEIGMMQALGMTDRQLLIMLQQEGLFYTIGTLLLSIGLGSILGYPIFLWSKYNGIFSISRYHYPTSAAIIISVVLILIQFVLALILGKSVRKESLIDRIRFSE</sequence>
<dbReference type="RefSeq" id="WP_185256296.1">
    <property type="nucleotide sequence ID" value="NZ_AP023368.1"/>
</dbReference>
<organism evidence="9 10">
    <name type="scientific">Anaerocolumna chitinilytica</name>
    <dbReference type="NCBI Taxonomy" id="1727145"/>
    <lineage>
        <taxon>Bacteria</taxon>
        <taxon>Bacillati</taxon>
        <taxon>Bacillota</taxon>
        <taxon>Clostridia</taxon>
        <taxon>Lachnospirales</taxon>
        <taxon>Lachnospiraceae</taxon>
        <taxon>Anaerocolumna</taxon>
    </lineage>
</organism>
<name>A0A7I8DTR9_9FIRM</name>
<dbReference type="Proteomes" id="UP000515703">
    <property type="component" value="Chromosome"/>
</dbReference>
<dbReference type="InterPro" id="IPR003838">
    <property type="entry name" value="ABC3_permease_C"/>
</dbReference>
<feature type="domain" description="ABC3 transporter permease C-terminal" evidence="8">
    <location>
        <begin position="694"/>
        <end position="812"/>
    </location>
</feature>
<keyword evidence="4 7" id="KW-0812">Transmembrane</keyword>
<evidence type="ECO:0000313" key="10">
    <source>
        <dbReference type="Proteomes" id="UP000515703"/>
    </source>
</evidence>
<feature type="transmembrane region" description="Helical" evidence="7">
    <location>
        <begin position="363"/>
        <end position="382"/>
    </location>
</feature>
<evidence type="ECO:0000256" key="6">
    <source>
        <dbReference type="ARBA" id="ARBA00023136"/>
    </source>
</evidence>
<evidence type="ECO:0000313" key="9">
    <source>
        <dbReference type="EMBL" id="BCK00642.1"/>
    </source>
</evidence>
<evidence type="ECO:0000256" key="3">
    <source>
        <dbReference type="ARBA" id="ARBA00022475"/>
    </source>
</evidence>
<feature type="transmembrane region" description="Helical" evidence="7">
    <location>
        <begin position="693"/>
        <end position="712"/>
    </location>
</feature>
<evidence type="ECO:0000256" key="2">
    <source>
        <dbReference type="ARBA" id="ARBA00005236"/>
    </source>
</evidence>
<feature type="transmembrane region" description="Helical" evidence="7">
    <location>
        <begin position="254"/>
        <end position="280"/>
    </location>
</feature>
<reference evidence="9 10" key="2">
    <citation type="submission" date="2020-08" db="EMBL/GenBank/DDBJ databases">
        <authorList>
            <person name="Ueki A."/>
            <person name="Tonouchi A."/>
        </authorList>
    </citation>
    <scope>NUCLEOTIDE SEQUENCE [LARGE SCALE GENOMIC DNA]</scope>
    <source>
        <strain evidence="9 10">CTTW</strain>
    </source>
</reference>
<keyword evidence="5 7" id="KW-1133">Transmembrane helix</keyword>
<dbReference type="InterPro" id="IPR051447">
    <property type="entry name" value="Lipoprotein-release_system"/>
</dbReference>
<dbReference type="AlphaFoldDB" id="A0A7I8DTR9"/>
<keyword evidence="10" id="KW-1185">Reference proteome</keyword>
<accession>A0A7I8DTR9</accession>
<evidence type="ECO:0000256" key="4">
    <source>
        <dbReference type="ARBA" id="ARBA00022692"/>
    </source>
</evidence>
<dbReference type="GO" id="GO:0098797">
    <property type="term" value="C:plasma membrane protein complex"/>
    <property type="evidence" value="ECO:0007669"/>
    <property type="project" value="TreeGrafter"/>
</dbReference>
<proteinExistence type="inferred from homology"/>
<protein>
    <submittedName>
        <fullName evidence="9">ABC transporter permease</fullName>
    </submittedName>
</protein>
<comment type="subcellular location">
    <subcellularLocation>
        <location evidence="1">Cell membrane</location>
        <topology evidence="1">Multi-pass membrane protein</topology>
    </subcellularLocation>
</comment>
<feature type="transmembrane region" description="Helical" evidence="7">
    <location>
        <begin position="20"/>
        <end position="40"/>
    </location>
</feature>
<feature type="domain" description="ABC3 transporter permease C-terminal" evidence="8">
    <location>
        <begin position="261"/>
        <end position="383"/>
    </location>
</feature>
<dbReference type="PANTHER" id="PTHR30489:SF0">
    <property type="entry name" value="LIPOPROTEIN-RELEASING SYSTEM TRANSMEMBRANE PROTEIN LOLE"/>
    <property type="match status" value="1"/>
</dbReference>